<evidence type="ECO:0000256" key="1">
    <source>
        <dbReference type="ARBA" id="ARBA00004651"/>
    </source>
</evidence>
<dbReference type="GO" id="GO:0055091">
    <property type="term" value="P:phospholipid homeostasis"/>
    <property type="evidence" value="ECO:0007669"/>
    <property type="project" value="TreeGrafter"/>
</dbReference>
<dbReference type="OrthoDB" id="5421852at2759"/>
<evidence type="ECO:0000313" key="9">
    <source>
        <dbReference type="Proteomes" id="UP000256690"/>
    </source>
</evidence>
<gene>
    <name evidence="8" type="ORF">DSM5745_00354</name>
</gene>
<keyword evidence="5" id="KW-0472">Membrane</keyword>
<dbReference type="EMBL" id="PVWQ01000001">
    <property type="protein sequence ID" value="RDW93032.1"/>
    <property type="molecule type" value="Genomic_DNA"/>
</dbReference>
<evidence type="ECO:0000256" key="4">
    <source>
        <dbReference type="ARBA" id="ARBA00022989"/>
    </source>
</evidence>
<dbReference type="GO" id="GO:0005886">
    <property type="term" value="C:plasma membrane"/>
    <property type="evidence" value="ECO:0007669"/>
    <property type="project" value="UniProtKB-SubCell"/>
</dbReference>
<dbReference type="Pfam" id="PF09924">
    <property type="entry name" value="LPG_synthase_C"/>
    <property type="match status" value="1"/>
</dbReference>
<dbReference type="RefSeq" id="XP_026608215.1">
    <property type="nucleotide sequence ID" value="XM_026742370.1"/>
</dbReference>
<dbReference type="GO" id="GO:0016755">
    <property type="term" value="F:aminoacyltransferase activity"/>
    <property type="evidence" value="ECO:0007669"/>
    <property type="project" value="TreeGrafter"/>
</dbReference>
<protein>
    <recommendedName>
        <fullName evidence="7">Phosphatidylglycerol lysyltransferase C-terminal domain-containing protein</fullName>
    </recommendedName>
</protein>
<dbReference type="PANTHER" id="PTHR34697:SF2">
    <property type="entry name" value="PHOSPHATIDYLGLYCEROL LYSYLTRANSFERASE"/>
    <property type="match status" value="1"/>
</dbReference>
<evidence type="ECO:0000256" key="2">
    <source>
        <dbReference type="ARBA" id="ARBA00022475"/>
    </source>
</evidence>
<evidence type="ECO:0000256" key="6">
    <source>
        <dbReference type="SAM" id="MobiDB-lite"/>
    </source>
</evidence>
<evidence type="ECO:0000313" key="8">
    <source>
        <dbReference type="EMBL" id="RDW93032.1"/>
    </source>
</evidence>
<keyword evidence="3" id="KW-0812">Transmembrane</keyword>
<feature type="compositionally biased region" description="Low complexity" evidence="6">
    <location>
        <begin position="91"/>
        <end position="101"/>
    </location>
</feature>
<dbReference type="InterPro" id="IPR024320">
    <property type="entry name" value="LPG_synthase_C"/>
</dbReference>
<feature type="compositionally biased region" description="Polar residues" evidence="6">
    <location>
        <begin position="76"/>
        <end position="85"/>
    </location>
</feature>
<comment type="subcellular location">
    <subcellularLocation>
        <location evidence="1">Cell membrane</location>
        <topology evidence="1">Multi-pass membrane protein</topology>
    </subcellularLocation>
</comment>
<evidence type="ECO:0000259" key="7">
    <source>
        <dbReference type="Pfam" id="PF09924"/>
    </source>
</evidence>
<evidence type="ECO:0000256" key="3">
    <source>
        <dbReference type="ARBA" id="ARBA00022692"/>
    </source>
</evidence>
<name>A0A3D8T3A4_9EURO</name>
<dbReference type="InterPro" id="IPR051211">
    <property type="entry name" value="PG_lysyltransferase"/>
</dbReference>
<feature type="compositionally biased region" description="Polar residues" evidence="6">
    <location>
        <begin position="1"/>
        <end position="10"/>
    </location>
</feature>
<feature type="region of interest" description="Disordered" evidence="6">
    <location>
        <begin position="1"/>
        <end position="110"/>
    </location>
</feature>
<reference evidence="8 9" key="1">
    <citation type="journal article" date="2018" name="IMA Fungus">
        <title>IMA Genome-F 9: Draft genome sequence of Annulohypoxylon stygium, Aspergillus mulundensis, Berkeleyomyces basicola (syn. Thielaviopsis basicola), Ceratocystis smalleyi, two Cercospora beticola strains, Coleophoma cylindrospora, Fusarium fracticaudum, Phialophora cf. hyalina, and Morchella septimelata.</title>
        <authorList>
            <person name="Wingfield B.D."/>
            <person name="Bills G.F."/>
            <person name="Dong Y."/>
            <person name="Huang W."/>
            <person name="Nel W.J."/>
            <person name="Swalarsk-Parry B.S."/>
            <person name="Vaghefi N."/>
            <person name="Wilken P.M."/>
            <person name="An Z."/>
            <person name="de Beer Z.W."/>
            <person name="De Vos L."/>
            <person name="Chen L."/>
            <person name="Duong T.A."/>
            <person name="Gao Y."/>
            <person name="Hammerbacher A."/>
            <person name="Kikkert J.R."/>
            <person name="Li Y."/>
            <person name="Li H."/>
            <person name="Li K."/>
            <person name="Li Q."/>
            <person name="Liu X."/>
            <person name="Ma X."/>
            <person name="Naidoo K."/>
            <person name="Pethybridge S.J."/>
            <person name="Sun J."/>
            <person name="Steenkamp E.T."/>
            <person name="van der Nest M.A."/>
            <person name="van Wyk S."/>
            <person name="Wingfield M.J."/>
            <person name="Xiong C."/>
            <person name="Yue Q."/>
            <person name="Zhang X."/>
        </authorList>
    </citation>
    <scope>NUCLEOTIDE SEQUENCE [LARGE SCALE GENOMIC DNA]</scope>
    <source>
        <strain evidence="8 9">DSM 5745</strain>
    </source>
</reference>
<comment type="caution">
    <text evidence="8">The sequence shown here is derived from an EMBL/GenBank/DDBJ whole genome shotgun (WGS) entry which is preliminary data.</text>
</comment>
<feature type="domain" description="Phosphatidylglycerol lysyltransferase C-terminal" evidence="7">
    <location>
        <begin position="143"/>
        <end position="440"/>
    </location>
</feature>
<dbReference type="PANTHER" id="PTHR34697">
    <property type="entry name" value="PHOSPHATIDYLGLYCEROL LYSYLTRANSFERASE"/>
    <property type="match status" value="1"/>
</dbReference>
<organism evidence="8 9">
    <name type="scientific">Aspergillus mulundensis</name>
    <dbReference type="NCBI Taxonomy" id="1810919"/>
    <lineage>
        <taxon>Eukaryota</taxon>
        <taxon>Fungi</taxon>
        <taxon>Dikarya</taxon>
        <taxon>Ascomycota</taxon>
        <taxon>Pezizomycotina</taxon>
        <taxon>Eurotiomycetes</taxon>
        <taxon>Eurotiomycetidae</taxon>
        <taxon>Eurotiales</taxon>
        <taxon>Aspergillaceae</taxon>
        <taxon>Aspergillus</taxon>
        <taxon>Aspergillus subgen. Nidulantes</taxon>
    </lineage>
</organism>
<keyword evidence="9" id="KW-1185">Reference proteome</keyword>
<evidence type="ECO:0000256" key="5">
    <source>
        <dbReference type="ARBA" id="ARBA00023136"/>
    </source>
</evidence>
<accession>A0A3D8T3A4</accession>
<dbReference type="GeneID" id="38110724"/>
<dbReference type="Proteomes" id="UP000256690">
    <property type="component" value="Unassembled WGS sequence"/>
</dbReference>
<dbReference type="STRING" id="1810919.A0A3D8T3A4"/>
<sequence>MSKHISNATPAITAKPREKVLHADTIGRSLCQRQFRPAQDPPASTAPHPFNLKPTFHTKAPAPQWLAVPGQHLPGSATTSSETLMTESHRTTSFSRRSPPSESEHSSNLSDSALKYPRVVSLGGTATVQDAERLAAEYGLPSQMGLLDPSYTIFVGYEGHGGLCFKVLNKVAVVMGDPMCNAVEIAALMAEFKLYRRRKGWRMSVLGAGANLVEYYMARKRKSTILKFGNNRVLNPLTNEVVHEKSGKRILTQNRQLLNPSKGGLMLDIYTPSLHGTDYKLEWELSSLYHEWCIARNTAATKDNKPQAFITEYDPFLMSSLMTYIYARDEHGGVAGFAALRWVGMKQGYHIDPCIAAPGAKQKGITDLLLFASMAHLRQLNISYLSIGYEPSESLPDISPSAIPVSLAHLADKLYRYTFQRLPLSGKKAYFDKFRPDDAQSEPVYLIFPSRMPRPRDVVAVAHVANIRIRRLLFHGGRGL</sequence>
<keyword evidence="4" id="KW-1133">Transmembrane helix</keyword>
<proteinExistence type="predicted"/>
<dbReference type="AlphaFoldDB" id="A0A3D8T3A4"/>
<dbReference type="SUPFAM" id="SSF55729">
    <property type="entry name" value="Acyl-CoA N-acyltransferases (Nat)"/>
    <property type="match status" value="1"/>
</dbReference>
<dbReference type="InterPro" id="IPR016181">
    <property type="entry name" value="Acyl_CoA_acyltransferase"/>
</dbReference>
<keyword evidence="2" id="KW-1003">Cell membrane</keyword>